<keyword evidence="1" id="KW-0812">Transmembrane</keyword>
<dbReference type="EMBL" id="QTKX01000002">
    <property type="protein sequence ID" value="MBS8266043.1"/>
    <property type="molecule type" value="Genomic_DNA"/>
</dbReference>
<accession>A0A944CQN8</accession>
<sequence length="66" mass="7161">MSLNSNVLLFLAAILAGYAVLRFAPASLAALIAMPFLKIVAVLVILIFAFVIIYIGLRTLLRGGWR</sequence>
<reference evidence="2 3" key="1">
    <citation type="journal article" date="2021" name="Microorganisms">
        <title>Bacterial Dimethylsulfoniopropionate Biosynthesis in the East China Sea.</title>
        <authorList>
            <person name="Liu J."/>
            <person name="Zhang Y."/>
            <person name="Liu J."/>
            <person name="Zhong H."/>
            <person name="Williams B.T."/>
            <person name="Zheng Y."/>
            <person name="Curson A.R.J."/>
            <person name="Sun C."/>
            <person name="Sun H."/>
            <person name="Song D."/>
            <person name="Wagner Mackenzie B."/>
            <person name="Bermejo Martinez A."/>
            <person name="Todd J.D."/>
            <person name="Zhang X.H."/>
        </authorList>
    </citation>
    <scope>NUCLEOTIDE SEQUENCE [LARGE SCALE GENOMIC DNA]</scope>
    <source>
        <strain evidence="2 3">ESS08</strain>
    </source>
</reference>
<keyword evidence="3" id="KW-1185">Reference proteome</keyword>
<evidence type="ECO:0000313" key="3">
    <source>
        <dbReference type="Proteomes" id="UP000761411"/>
    </source>
</evidence>
<evidence type="ECO:0000313" key="2">
    <source>
        <dbReference type="EMBL" id="MBS8266043.1"/>
    </source>
</evidence>
<keyword evidence="1" id="KW-1133">Transmembrane helix</keyword>
<organism evidence="2 3">
    <name type="scientific">Mesobacillus boroniphilus</name>
    <dbReference type="NCBI Taxonomy" id="308892"/>
    <lineage>
        <taxon>Bacteria</taxon>
        <taxon>Bacillati</taxon>
        <taxon>Bacillota</taxon>
        <taxon>Bacilli</taxon>
        <taxon>Bacillales</taxon>
        <taxon>Bacillaceae</taxon>
        <taxon>Mesobacillus</taxon>
    </lineage>
</organism>
<feature type="transmembrane region" description="Helical" evidence="1">
    <location>
        <begin position="39"/>
        <end position="57"/>
    </location>
</feature>
<dbReference type="Proteomes" id="UP000761411">
    <property type="component" value="Unassembled WGS sequence"/>
</dbReference>
<comment type="caution">
    <text evidence="2">The sequence shown here is derived from an EMBL/GenBank/DDBJ whole genome shotgun (WGS) entry which is preliminary data.</text>
</comment>
<protein>
    <submittedName>
        <fullName evidence="2">Uncharacterized protein</fullName>
    </submittedName>
</protein>
<proteinExistence type="predicted"/>
<gene>
    <name evidence="2" type="ORF">DYI25_16575</name>
</gene>
<evidence type="ECO:0000256" key="1">
    <source>
        <dbReference type="SAM" id="Phobius"/>
    </source>
</evidence>
<dbReference type="RefSeq" id="WP_213370871.1">
    <property type="nucleotide sequence ID" value="NZ_QTKX01000002.1"/>
</dbReference>
<keyword evidence="1" id="KW-0472">Membrane</keyword>
<name>A0A944CQN8_9BACI</name>
<dbReference type="AlphaFoldDB" id="A0A944CQN8"/>